<dbReference type="Pfam" id="PF05990">
    <property type="entry name" value="DUF900"/>
    <property type="match status" value="1"/>
</dbReference>
<sequence>MSVIPMISSRQGFYQPSWQSKMDRIRAVDLIDSRPTHTLLMSRETLARQIQGKHLVLLIHGYNNSYRRVCAAYQRIIDLMAQANVEHDAVVGYLWPGGDKELGYWSARSRARRISRRMGDQLAFLTAHAARVDIMAHSMGCYLALRGLQKARLSDPAKLGNLYLMAAAVKRNRLSDARGFALPAQRARGIYIFHSKEDEVLRFAFFIAAGGEKALGYSGPKPFDTLVSNARVIDCTAADFDHGSYSKRKVTFEFIAANQAPVTTAQRHTLKDD</sequence>
<dbReference type="InterPro" id="IPR010297">
    <property type="entry name" value="DUF900_hydrolase"/>
</dbReference>
<proteinExistence type="predicted"/>
<evidence type="ECO:0000313" key="1">
    <source>
        <dbReference type="EMBL" id="GAA5191157.1"/>
    </source>
</evidence>
<protein>
    <recommendedName>
        <fullName evidence="3">Alpha/beta hydrolase</fullName>
    </recommendedName>
</protein>
<keyword evidence="2" id="KW-1185">Reference proteome</keyword>
<evidence type="ECO:0000313" key="2">
    <source>
        <dbReference type="Proteomes" id="UP001501600"/>
    </source>
</evidence>
<gene>
    <name evidence="1" type="ORF">GCM10025772_17430</name>
</gene>
<comment type="caution">
    <text evidence="1">The sequence shown here is derived from an EMBL/GenBank/DDBJ whole genome shotgun (WGS) entry which is preliminary data.</text>
</comment>
<dbReference type="RefSeq" id="WP_345316671.1">
    <property type="nucleotide sequence ID" value="NZ_BAABLF010000009.1"/>
</dbReference>
<name>A0ABP9S454_9GAMM</name>
<dbReference type="InterPro" id="IPR029058">
    <property type="entry name" value="AB_hydrolase_fold"/>
</dbReference>
<organism evidence="1 2">
    <name type="scientific">Ferrimonas gelatinilytica</name>
    <dbReference type="NCBI Taxonomy" id="1255257"/>
    <lineage>
        <taxon>Bacteria</taxon>
        <taxon>Pseudomonadati</taxon>
        <taxon>Pseudomonadota</taxon>
        <taxon>Gammaproteobacteria</taxon>
        <taxon>Alteromonadales</taxon>
        <taxon>Ferrimonadaceae</taxon>
        <taxon>Ferrimonas</taxon>
    </lineage>
</organism>
<accession>A0ABP9S454</accession>
<dbReference type="SUPFAM" id="SSF53474">
    <property type="entry name" value="alpha/beta-Hydrolases"/>
    <property type="match status" value="1"/>
</dbReference>
<reference evidence="2" key="1">
    <citation type="journal article" date="2019" name="Int. J. Syst. Evol. Microbiol.">
        <title>The Global Catalogue of Microorganisms (GCM) 10K type strain sequencing project: providing services to taxonomists for standard genome sequencing and annotation.</title>
        <authorList>
            <consortium name="The Broad Institute Genomics Platform"/>
            <consortium name="The Broad Institute Genome Sequencing Center for Infectious Disease"/>
            <person name="Wu L."/>
            <person name="Ma J."/>
        </authorList>
    </citation>
    <scope>NUCLEOTIDE SEQUENCE [LARGE SCALE GENOMIC DNA]</scope>
    <source>
        <strain evidence="2">JCM 18720</strain>
    </source>
</reference>
<dbReference type="Proteomes" id="UP001501600">
    <property type="component" value="Unassembled WGS sequence"/>
</dbReference>
<evidence type="ECO:0008006" key="3">
    <source>
        <dbReference type="Google" id="ProtNLM"/>
    </source>
</evidence>
<dbReference type="Gene3D" id="3.40.50.1820">
    <property type="entry name" value="alpha/beta hydrolase"/>
    <property type="match status" value="1"/>
</dbReference>
<dbReference type="EMBL" id="BAABLF010000009">
    <property type="protein sequence ID" value="GAA5191157.1"/>
    <property type="molecule type" value="Genomic_DNA"/>
</dbReference>